<dbReference type="Pfam" id="PF03637">
    <property type="entry name" value="Mob1_phocein"/>
    <property type="match status" value="1"/>
</dbReference>
<reference evidence="2 3" key="1">
    <citation type="submission" date="2024-02" db="EMBL/GenBank/DDBJ databases">
        <authorList>
            <person name="Chen Y."/>
            <person name="Shah S."/>
            <person name="Dougan E. K."/>
            <person name="Thang M."/>
            <person name="Chan C."/>
        </authorList>
    </citation>
    <scope>NUCLEOTIDE SEQUENCE [LARGE SCALE GENOMIC DNA]</scope>
</reference>
<evidence type="ECO:0000313" key="2">
    <source>
        <dbReference type="EMBL" id="CAK8985344.1"/>
    </source>
</evidence>
<dbReference type="InterPro" id="IPR036703">
    <property type="entry name" value="MOB_kinase_act_sf"/>
</dbReference>
<feature type="region of interest" description="Disordered" evidence="1">
    <location>
        <begin position="279"/>
        <end position="313"/>
    </location>
</feature>
<name>A0ABP0H7W3_9DINO</name>
<dbReference type="Gene3D" id="1.20.140.30">
    <property type="entry name" value="MOB kinase activator"/>
    <property type="match status" value="1"/>
</dbReference>
<feature type="region of interest" description="Disordered" evidence="1">
    <location>
        <begin position="1"/>
        <end position="37"/>
    </location>
</feature>
<protein>
    <submittedName>
        <fullName evidence="2">MOB kinase activator 1A (Mob1 alpha) (Mob1A) (Mob1 homolog 1B) (Mps one binder kinase activator-like 1B)</fullName>
    </submittedName>
</protein>
<proteinExistence type="predicted"/>
<feature type="compositionally biased region" description="Basic and acidic residues" evidence="1">
    <location>
        <begin position="128"/>
        <end position="137"/>
    </location>
</feature>
<comment type="caution">
    <text evidence="2">The sequence shown here is derived from an EMBL/GenBank/DDBJ whole genome shotgun (WGS) entry which is preliminary data.</text>
</comment>
<dbReference type="SUPFAM" id="SSF101152">
    <property type="entry name" value="Mob1/phocein"/>
    <property type="match status" value="1"/>
</dbReference>
<dbReference type="PANTHER" id="PTHR22599">
    <property type="entry name" value="MPS ONE BINDER KINASE ACTIVATOR-LIKE MOB"/>
    <property type="match status" value="1"/>
</dbReference>
<keyword evidence="3" id="KW-1185">Reference proteome</keyword>
<dbReference type="SMART" id="SM01388">
    <property type="entry name" value="Mob1_phocein"/>
    <property type="match status" value="1"/>
</dbReference>
<sequence length="873" mass="96832">MPAIGCADDSVDVASQRSGPRTAAKSKAGPSQRVEDSAMRIVKEEDKEADDIPLEDATFERLKQRRHMRGANTSDVDFAHLFNSLAKMNDCFQQEPAEEIDTSDTILHKENQFLAACVNACLTFEGQQRKEKNREEHADEEQEDEVEDDEEKEQKAQWCAAREAVMDVAFSKKKIFFPEALLTSLKAKDGPNVSREGLLDGLLNMKYLQRLPGSKKADTRYIPVLTAEVSLCDILHHQDRICELELSEMYNIDKFSNYLTQHPHRAANSKILADVLQASSESRRPRAGRPSPEEVKQKEDMQARSRKLRSAETHGEELLEALTEPIQKKRRFSQKKPEVKTENSEDHILIRKVNYQYPGPCTIRTRKQVGISIEEVCKQSASYILDKTGFKVTIREKRHETVNALIKKAAACAKRAPFPTDHVYCVPGNCIPHALASLGAITEEKVSLLTEACPDNAYMQQRGCRTYLQCSNMFHCSFSPVLCTQSFDFRGNFLLHSENGGSPHCVAVKQDEEDKLIVFDTDGVFHLAVADFETALLGGVDAATCVIFKLQDGKKDTDVGMSDFDNLLDLAAGSSESNEECTTDDAQDTALLPEVSEKKGSFDWLDDTGRVITDQVLLSDLQTEAQKFMEAAKAAVPATLAGYGGAPSLAVPEASSWRDDRLGCCAGYADLITSRQRTLGSMDLAAQDICTEATCPTMSAGSFAWQWADGDNRELARERLLSLPNELAQTDVHVESQLADEPGTFLPVQKGQPRGSGPTCDCQGIRVIYKRLFRIYAHIFHAHFKGEVMQNMASSRALPGVLTPQTSTVLEGFGRWMSELGALAVRLAEMVDSDADAHLLEPMGDLIRLLMRKREAEASAGASQMGRLARMMQ</sequence>
<dbReference type="EMBL" id="CAXAMM010000002">
    <property type="protein sequence ID" value="CAK8985344.1"/>
    <property type="molecule type" value="Genomic_DNA"/>
</dbReference>
<feature type="region of interest" description="Disordered" evidence="1">
    <location>
        <begin position="128"/>
        <end position="154"/>
    </location>
</feature>
<feature type="compositionally biased region" description="Acidic residues" evidence="1">
    <location>
        <begin position="138"/>
        <end position="151"/>
    </location>
</feature>
<dbReference type="InterPro" id="IPR005301">
    <property type="entry name" value="MOB_kinase_act_fam"/>
</dbReference>
<feature type="compositionally biased region" description="Basic and acidic residues" evidence="1">
    <location>
        <begin position="291"/>
        <end position="313"/>
    </location>
</feature>
<accession>A0ABP0H7W3</accession>
<dbReference type="Proteomes" id="UP001642464">
    <property type="component" value="Unassembled WGS sequence"/>
</dbReference>
<evidence type="ECO:0000313" key="3">
    <source>
        <dbReference type="Proteomes" id="UP001642464"/>
    </source>
</evidence>
<evidence type="ECO:0000256" key="1">
    <source>
        <dbReference type="SAM" id="MobiDB-lite"/>
    </source>
</evidence>
<gene>
    <name evidence="2" type="ORF">SCF082_LOCUS105</name>
</gene>
<organism evidence="2 3">
    <name type="scientific">Durusdinium trenchii</name>
    <dbReference type="NCBI Taxonomy" id="1381693"/>
    <lineage>
        <taxon>Eukaryota</taxon>
        <taxon>Sar</taxon>
        <taxon>Alveolata</taxon>
        <taxon>Dinophyceae</taxon>
        <taxon>Suessiales</taxon>
        <taxon>Symbiodiniaceae</taxon>
        <taxon>Durusdinium</taxon>
    </lineage>
</organism>